<dbReference type="PANTHER" id="PTHR23429">
    <property type="entry name" value="GLUCOSE-6-PHOSPHATE 1-DEHYDROGENASE G6PD"/>
    <property type="match status" value="1"/>
</dbReference>
<dbReference type="AlphaFoldDB" id="A0A7S8FBY1"/>
<evidence type="ECO:0000259" key="8">
    <source>
        <dbReference type="Pfam" id="PF00479"/>
    </source>
</evidence>
<comment type="catalytic activity">
    <reaction evidence="7">
        <text>D-glucose 6-phosphate + NADP(+) = 6-phospho-D-glucono-1,5-lactone + NADPH + H(+)</text>
        <dbReference type="Rhea" id="RHEA:15841"/>
        <dbReference type="ChEBI" id="CHEBI:15378"/>
        <dbReference type="ChEBI" id="CHEBI:57783"/>
        <dbReference type="ChEBI" id="CHEBI:57955"/>
        <dbReference type="ChEBI" id="CHEBI:58349"/>
        <dbReference type="ChEBI" id="CHEBI:61548"/>
        <dbReference type="EC" id="1.1.1.49"/>
    </reaction>
</comment>
<dbReference type="NCBIfam" id="TIGR00871">
    <property type="entry name" value="zwf"/>
    <property type="match status" value="1"/>
</dbReference>
<dbReference type="HAMAP" id="MF_00966">
    <property type="entry name" value="G6PD"/>
    <property type="match status" value="1"/>
</dbReference>
<dbReference type="InterPro" id="IPR001282">
    <property type="entry name" value="G6P_DH"/>
</dbReference>
<dbReference type="PIRSF" id="PIRSF000110">
    <property type="entry name" value="G6PD"/>
    <property type="match status" value="1"/>
</dbReference>
<dbReference type="Pfam" id="PF02781">
    <property type="entry name" value="G6PD_C"/>
    <property type="match status" value="1"/>
</dbReference>
<dbReference type="GO" id="GO:0050661">
    <property type="term" value="F:NADP binding"/>
    <property type="evidence" value="ECO:0007669"/>
    <property type="project" value="UniProtKB-UniRule"/>
</dbReference>
<dbReference type="InterPro" id="IPR022675">
    <property type="entry name" value="G6P_DH_C"/>
</dbReference>
<reference evidence="10 11" key="1">
    <citation type="journal article" date="2020" name="ISME J.">
        <title>Enrichment and physiological characterization of a novel comammox Nitrospira indicates ammonium inhibition of complete nitrification.</title>
        <authorList>
            <person name="Sakoula D."/>
            <person name="Koch H."/>
            <person name="Frank J."/>
            <person name="Jetten M.S.M."/>
            <person name="van Kessel M.A.H.J."/>
            <person name="Lucker S."/>
        </authorList>
    </citation>
    <scope>NUCLEOTIDE SEQUENCE [LARGE SCALE GENOMIC DNA]</scope>
    <source>
        <strain evidence="10">Comreactor17</strain>
    </source>
</reference>
<evidence type="ECO:0000259" key="9">
    <source>
        <dbReference type="Pfam" id="PF02781"/>
    </source>
</evidence>
<dbReference type="EC" id="1.1.1.49" evidence="7"/>
<dbReference type="PROSITE" id="PS00069">
    <property type="entry name" value="G6P_DEHYDROGENASE"/>
    <property type="match status" value="1"/>
</dbReference>
<keyword evidence="6 7" id="KW-0119">Carbohydrate metabolism</keyword>
<evidence type="ECO:0000256" key="7">
    <source>
        <dbReference type="HAMAP-Rule" id="MF_00966"/>
    </source>
</evidence>
<feature type="domain" description="Glucose-6-phosphate dehydrogenase NAD-binding" evidence="8">
    <location>
        <begin position="23"/>
        <end position="191"/>
    </location>
</feature>
<dbReference type="GO" id="GO:0004345">
    <property type="term" value="F:glucose-6-phosphate dehydrogenase activity"/>
    <property type="evidence" value="ECO:0007669"/>
    <property type="project" value="UniProtKB-UniRule"/>
</dbReference>
<evidence type="ECO:0000313" key="10">
    <source>
        <dbReference type="EMBL" id="QPD03010.1"/>
    </source>
</evidence>
<protein>
    <recommendedName>
        <fullName evidence="7">Glucose-6-phosphate 1-dehydrogenase</fullName>
        <shortName evidence="7">G6PD</shortName>
        <ecNumber evidence="7">1.1.1.49</ecNumber>
    </recommendedName>
</protein>
<feature type="binding site" evidence="7">
    <location>
        <position position="186"/>
    </location>
    <ligand>
        <name>substrate</name>
    </ligand>
</feature>
<accession>A0A7S8FBY1</accession>
<keyword evidence="5 7" id="KW-0560">Oxidoreductase</keyword>
<evidence type="ECO:0000256" key="4">
    <source>
        <dbReference type="ARBA" id="ARBA00022857"/>
    </source>
</evidence>
<dbReference type="PANTHER" id="PTHR23429:SF0">
    <property type="entry name" value="GLUCOSE-6-PHOSPHATE 1-DEHYDROGENASE"/>
    <property type="match status" value="1"/>
</dbReference>
<feature type="binding site" evidence="7">
    <location>
        <position position="58"/>
    </location>
    <ligand>
        <name>NADP(+)</name>
        <dbReference type="ChEBI" id="CHEBI:58349"/>
    </ligand>
</feature>
<evidence type="ECO:0000256" key="3">
    <source>
        <dbReference type="ARBA" id="ARBA00022526"/>
    </source>
</evidence>
<dbReference type="EMBL" id="CP047423">
    <property type="protein sequence ID" value="QPD03010.1"/>
    <property type="molecule type" value="Genomic_DNA"/>
</dbReference>
<dbReference type="InterPro" id="IPR019796">
    <property type="entry name" value="G6P_DH_AS"/>
</dbReference>
<evidence type="ECO:0000256" key="6">
    <source>
        <dbReference type="ARBA" id="ARBA00023277"/>
    </source>
</evidence>
<feature type="domain" description="Glucose-6-phosphate dehydrogenase C-terminal" evidence="9">
    <location>
        <begin position="194"/>
        <end position="466"/>
    </location>
</feature>
<dbReference type="Proteomes" id="UP000593737">
    <property type="component" value="Chromosome"/>
</dbReference>
<dbReference type="PRINTS" id="PR00079">
    <property type="entry name" value="G6PDHDRGNASE"/>
</dbReference>
<dbReference type="SUPFAM" id="SSF55347">
    <property type="entry name" value="Glyceraldehyde-3-phosphate dehydrogenase-like, C-terminal domain"/>
    <property type="match status" value="1"/>
</dbReference>
<dbReference type="GO" id="GO:0009051">
    <property type="term" value="P:pentose-phosphate shunt, oxidative branch"/>
    <property type="evidence" value="ECO:0007669"/>
    <property type="project" value="TreeGrafter"/>
</dbReference>
<comment type="function">
    <text evidence="7">Catalyzes the oxidation of glucose 6-phosphate to 6-phosphogluconolactone.</text>
</comment>
<feature type="active site" description="Proton acceptor" evidence="7">
    <location>
        <position position="244"/>
    </location>
</feature>
<keyword evidence="3 7" id="KW-0313">Glucose metabolism</keyword>
<proteinExistence type="inferred from homology"/>
<dbReference type="Gene3D" id="3.30.360.10">
    <property type="entry name" value="Dihydrodipicolinate Reductase, domain 2"/>
    <property type="match status" value="1"/>
</dbReference>
<dbReference type="Pfam" id="PF00479">
    <property type="entry name" value="G6PD_N"/>
    <property type="match status" value="1"/>
</dbReference>
<feature type="binding site" evidence="7">
    <location>
        <position position="152"/>
    </location>
    <ligand>
        <name>NADP(+)</name>
        <dbReference type="ChEBI" id="CHEBI:58349"/>
    </ligand>
</feature>
<dbReference type="InterPro" id="IPR036291">
    <property type="entry name" value="NAD(P)-bd_dom_sf"/>
</dbReference>
<comment type="pathway">
    <text evidence="1 7">Carbohydrate degradation; pentose phosphate pathway; D-ribulose 5-phosphate from D-glucose 6-phosphate (oxidative stage): step 1/3.</text>
</comment>
<dbReference type="GO" id="GO:0005829">
    <property type="term" value="C:cytosol"/>
    <property type="evidence" value="ECO:0007669"/>
    <property type="project" value="TreeGrafter"/>
</dbReference>
<feature type="binding site" evidence="7">
    <location>
        <position position="182"/>
    </location>
    <ligand>
        <name>substrate</name>
    </ligand>
</feature>
<comment type="caution">
    <text evidence="7">Lacks conserved residue(s) required for the propagation of feature annotation.</text>
</comment>
<organism evidence="10 11">
    <name type="scientific">Candidatus Nitrospira kreftii</name>
    <dbReference type="NCBI Taxonomy" id="2652173"/>
    <lineage>
        <taxon>Bacteria</taxon>
        <taxon>Pseudomonadati</taxon>
        <taxon>Nitrospirota</taxon>
        <taxon>Nitrospiria</taxon>
        <taxon>Nitrospirales</taxon>
        <taxon>Nitrospiraceae</taxon>
        <taxon>Nitrospira</taxon>
    </lineage>
</organism>
<gene>
    <name evidence="7" type="primary">zwf</name>
    <name evidence="10" type="ORF">Nkreftii_000784</name>
</gene>
<dbReference type="KEGG" id="nkf:Nkreftii_000784"/>
<keyword evidence="4 7" id="KW-0521">NADP</keyword>
<feature type="binding site" evidence="7">
    <location>
        <position position="330"/>
    </location>
    <ligand>
        <name>substrate</name>
    </ligand>
</feature>
<feature type="binding site" evidence="7">
    <location>
        <position position="239"/>
    </location>
    <ligand>
        <name>substrate</name>
    </ligand>
</feature>
<sequence>MRIGKDVVIGETHGGATRSDALVLFGVTGDLAHKMILPALYAMTKHGVLNVPVIGIAAPKWSIVQLRKHTTDSIKQAGMIDDRDAIDHLLALLRYVSGDYNDSGTFNTLKQALGDAKCPAHYLPIPPLLFGPVIQGLGAAGLAKNARVIIEKPFGRDLASARELNRIAQSVFHEDSIFRIDHFLGKEAIMNILYFRFANSFLEPIWNRNYVASVQITLAEDFSVEGRGKFYETAGCLRDVIQNHLFQIVALLAMEPPAYQGYGAVHSEKSKVFRAMRPLRPENVVRGQYIGYRKEPGVAKYSDVETFCALRLFIDSWRWEGVPWYLRSGKCLATTAAEVLVELKPPPQRLFDDSRPVAGRANYLRFRLSPSSAVALAARVKRPGKEFIGDQRELHLLEERSREEMPYERLLSDAMAGNGALFTREDAVEAAWAVVDPVLTTHRQVHPYKEGSWGPQEADLLISADGGWHNPMPEQAST</sequence>
<dbReference type="Gene3D" id="3.40.50.720">
    <property type="entry name" value="NAD(P)-binding Rossmann-like Domain"/>
    <property type="match status" value="1"/>
</dbReference>
<name>A0A7S8FBY1_9BACT</name>
<dbReference type="InterPro" id="IPR022674">
    <property type="entry name" value="G6P_DH_NAD-bd"/>
</dbReference>
<dbReference type="SUPFAM" id="SSF51735">
    <property type="entry name" value="NAD(P)-binding Rossmann-fold domains"/>
    <property type="match status" value="1"/>
</dbReference>
<evidence type="ECO:0000256" key="5">
    <source>
        <dbReference type="ARBA" id="ARBA00023002"/>
    </source>
</evidence>
<evidence type="ECO:0000256" key="2">
    <source>
        <dbReference type="ARBA" id="ARBA00009975"/>
    </source>
</evidence>
<evidence type="ECO:0000313" key="11">
    <source>
        <dbReference type="Proteomes" id="UP000593737"/>
    </source>
</evidence>
<comment type="similarity">
    <text evidence="2 7">Belongs to the glucose-6-phosphate dehydrogenase family.</text>
</comment>
<dbReference type="UniPathway" id="UPA00115">
    <property type="reaction ID" value="UER00408"/>
</dbReference>
<feature type="binding site" evidence="7">
    <location>
        <position position="220"/>
    </location>
    <ligand>
        <name>substrate</name>
    </ligand>
</feature>
<evidence type="ECO:0000256" key="1">
    <source>
        <dbReference type="ARBA" id="ARBA00004937"/>
    </source>
</evidence>
<dbReference type="GO" id="GO:0006006">
    <property type="term" value="P:glucose metabolic process"/>
    <property type="evidence" value="ECO:0007669"/>
    <property type="project" value="UniProtKB-KW"/>
</dbReference>